<dbReference type="AlphaFoldDB" id="F3QKN1"/>
<comment type="similarity">
    <text evidence="5">Belongs to the FAD-dependent oxidoreductase 2 family. FRD/SDH subfamily.</text>
</comment>
<keyword evidence="5" id="KW-0732">Signal</keyword>
<evidence type="ECO:0000256" key="4">
    <source>
        <dbReference type="ARBA" id="ARBA00023002"/>
    </source>
</evidence>
<dbReference type="InterPro" id="IPR010960">
    <property type="entry name" value="Flavocytochrome_c"/>
</dbReference>
<dbReference type="InterPro" id="IPR036188">
    <property type="entry name" value="FAD/NAD-bd_sf"/>
</dbReference>
<dbReference type="GO" id="GO:0016491">
    <property type="term" value="F:oxidoreductase activity"/>
    <property type="evidence" value="ECO:0007669"/>
    <property type="project" value="UniProtKB-KW"/>
</dbReference>
<evidence type="ECO:0000256" key="1">
    <source>
        <dbReference type="ARBA" id="ARBA00001974"/>
    </source>
</evidence>
<feature type="domain" description="FAD-dependent oxidoreductase 2 FAD-binding" evidence="6">
    <location>
        <begin position="40"/>
        <end position="465"/>
    </location>
</feature>
<reference evidence="7 8" key="1">
    <citation type="submission" date="2011-02" db="EMBL/GenBank/DDBJ databases">
        <authorList>
            <person name="Weinstock G."/>
            <person name="Sodergren E."/>
            <person name="Clifton S."/>
            <person name="Fulton L."/>
            <person name="Fulton B."/>
            <person name="Courtney L."/>
            <person name="Fronick C."/>
            <person name="Harrison M."/>
            <person name="Strong C."/>
            <person name="Farmer C."/>
            <person name="Delahaunty K."/>
            <person name="Markovic C."/>
            <person name="Hall O."/>
            <person name="Minx P."/>
            <person name="Tomlinson C."/>
            <person name="Mitreva M."/>
            <person name="Hou S."/>
            <person name="Chen J."/>
            <person name="Wollam A."/>
            <person name="Pepin K.H."/>
            <person name="Johnson M."/>
            <person name="Bhonagiri V."/>
            <person name="Zhang X."/>
            <person name="Suruliraj S."/>
            <person name="Warren W."/>
            <person name="Chinwalla A."/>
            <person name="Mardis E.R."/>
            <person name="Wilson R.K."/>
        </authorList>
    </citation>
    <scope>NUCLEOTIDE SEQUENCE [LARGE SCALE GENOMIC DNA]</scope>
    <source>
        <strain evidence="7 8">YIT 11859</strain>
    </source>
</reference>
<evidence type="ECO:0000259" key="6">
    <source>
        <dbReference type="Pfam" id="PF00890"/>
    </source>
</evidence>
<keyword evidence="3 5" id="KW-0274">FAD</keyword>
<dbReference type="EMBL" id="AFBP01000041">
    <property type="protein sequence ID" value="EGG54285.1"/>
    <property type="molecule type" value="Genomic_DNA"/>
</dbReference>
<accession>F3QKN1</accession>
<dbReference type="PANTHER" id="PTHR43400">
    <property type="entry name" value="FUMARATE REDUCTASE"/>
    <property type="match status" value="1"/>
</dbReference>
<protein>
    <submittedName>
        <fullName evidence="7">Flavocytochrome c</fullName>
    </submittedName>
</protein>
<dbReference type="GO" id="GO:0008202">
    <property type="term" value="P:steroid metabolic process"/>
    <property type="evidence" value="ECO:0007669"/>
    <property type="project" value="UniProtKB-ARBA"/>
</dbReference>
<keyword evidence="2 5" id="KW-0285">Flavoprotein</keyword>
<evidence type="ECO:0000313" key="7">
    <source>
        <dbReference type="EMBL" id="EGG54285.1"/>
    </source>
</evidence>
<keyword evidence="4 5" id="KW-0560">Oxidoreductase</keyword>
<keyword evidence="8" id="KW-1185">Reference proteome</keyword>
<dbReference type="Gene3D" id="3.90.700.10">
    <property type="entry name" value="Succinate dehydrogenase/fumarate reductase flavoprotein, catalytic domain"/>
    <property type="match status" value="1"/>
</dbReference>
<evidence type="ECO:0000256" key="2">
    <source>
        <dbReference type="ARBA" id="ARBA00022630"/>
    </source>
</evidence>
<dbReference type="Gene3D" id="3.50.50.60">
    <property type="entry name" value="FAD/NAD(P)-binding domain"/>
    <property type="match status" value="1"/>
</dbReference>
<dbReference type="PANTHER" id="PTHR43400:SF10">
    <property type="entry name" value="3-OXOSTEROID 1-DEHYDROGENASE"/>
    <property type="match status" value="1"/>
</dbReference>
<dbReference type="SUPFAM" id="SSF56425">
    <property type="entry name" value="Succinate dehydrogenase/fumarate reductase flavoprotein, catalytic domain"/>
    <property type="match status" value="1"/>
</dbReference>
<dbReference type="InterPro" id="IPR027477">
    <property type="entry name" value="Succ_DH/fumarate_Rdtase_cat_sf"/>
</dbReference>
<dbReference type="Pfam" id="PF00890">
    <property type="entry name" value="FAD_binding_2"/>
    <property type="match status" value="1"/>
</dbReference>
<dbReference type="SUPFAM" id="SSF51905">
    <property type="entry name" value="FAD/NAD(P)-binding domain"/>
    <property type="match status" value="1"/>
</dbReference>
<gene>
    <name evidence="7" type="ORF">HMPREF9439_01491</name>
</gene>
<sequence length="492" mass="52922">MMQRLSRRNFFYATLATVSTVSFPAAAQPKQNDHWNQEFDAVVIGSGASGLTAATRLAQAGLKVLLTEKLPFTGGSTLLSVGGFAVPGSSFQKEKNIKDSPKQFYEDMMRVGGEKNDPELVKSVTENSLKAFEWMLANGGKLKNQNVGKSGSVPRNMTVDCPATVKALTEAFTKDGGTLWVSSPAKELIWDEKADRISGVLIEHDKKLVAVKAKFGVILASGGFSRNKKLLEKYVPRMANANAISGGGSQGDGLLMAQAYGADVADMPYIKATYGFAVGSKSGQEVWYPFRFGAIVVNKKGQRICDESISKKDIGDKALEQENGIAYCVYDEPINEETIKDHGTARYNYLKGLGVFYSGNTLEEAAKKAGIDPKGLAETVKQYNDDVLTKGADSVFGRKFCVDISGKLVPINKGPFYIYPSTPVLVATYCGVKVDPRTHVIDVFGKPIKGLYAAGEVSGGVHGQSFLAASAISKSFTMGYIAADELLKNKGK</sequence>
<dbReference type="NCBIfam" id="TIGR01813">
    <property type="entry name" value="flavo_cyto_c"/>
    <property type="match status" value="1"/>
</dbReference>
<dbReference type="RefSeq" id="WP_008864295.1">
    <property type="nucleotide sequence ID" value="NZ_GL883713.1"/>
</dbReference>
<proteinExistence type="inferred from homology"/>
<dbReference type="GeneID" id="43348900"/>
<dbReference type="Proteomes" id="UP000005156">
    <property type="component" value="Unassembled WGS sequence"/>
</dbReference>
<dbReference type="InterPro" id="IPR003953">
    <property type="entry name" value="FAD-dep_OxRdtase_2_FAD-bd"/>
</dbReference>
<dbReference type="InterPro" id="IPR050315">
    <property type="entry name" value="FAD-oxidoreductase_2"/>
</dbReference>
<name>F3QKN1_9BURK</name>
<feature type="chain" id="PRO_5022263730" evidence="5">
    <location>
        <begin position="28"/>
        <end position="492"/>
    </location>
</feature>
<evidence type="ECO:0000313" key="8">
    <source>
        <dbReference type="Proteomes" id="UP000005156"/>
    </source>
</evidence>
<dbReference type="GO" id="GO:0010181">
    <property type="term" value="F:FMN binding"/>
    <property type="evidence" value="ECO:0007669"/>
    <property type="project" value="InterPro"/>
</dbReference>
<dbReference type="eggNOG" id="COG1053">
    <property type="taxonomic scope" value="Bacteria"/>
</dbReference>
<comment type="caution">
    <text evidence="7">The sequence shown here is derived from an EMBL/GenBank/DDBJ whole genome shotgun (WGS) entry which is preliminary data.</text>
</comment>
<feature type="signal peptide" evidence="5">
    <location>
        <begin position="1"/>
        <end position="27"/>
    </location>
</feature>
<organism evidence="7 8">
    <name type="scientific">Parasutterella excrementihominis YIT 11859</name>
    <dbReference type="NCBI Taxonomy" id="762966"/>
    <lineage>
        <taxon>Bacteria</taxon>
        <taxon>Pseudomonadati</taxon>
        <taxon>Pseudomonadota</taxon>
        <taxon>Betaproteobacteria</taxon>
        <taxon>Burkholderiales</taxon>
        <taxon>Sutterellaceae</taxon>
        <taxon>Parasutterella</taxon>
    </lineage>
</organism>
<evidence type="ECO:0000256" key="5">
    <source>
        <dbReference type="RuleBase" id="RU366062"/>
    </source>
</evidence>
<comment type="cofactor">
    <cofactor evidence="1">
        <name>FAD</name>
        <dbReference type="ChEBI" id="CHEBI:57692"/>
    </cofactor>
</comment>
<dbReference type="HOGENOM" id="CLU_011398_4_0_4"/>
<dbReference type="OrthoDB" id="9813348at2"/>
<evidence type="ECO:0000256" key="3">
    <source>
        <dbReference type="ARBA" id="ARBA00022827"/>
    </source>
</evidence>